<name>A0A9Q1MP71_9SOLA</name>
<protein>
    <submittedName>
        <fullName evidence="1">Uncharacterized protein</fullName>
    </submittedName>
</protein>
<comment type="caution">
    <text evidence="1">The sequence shown here is derived from an EMBL/GenBank/DDBJ whole genome shotgun (WGS) entry which is preliminary data.</text>
</comment>
<organism evidence="1 2">
    <name type="scientific">Anisodus acutangulus</name>
    <dbReference type="NCBI Taxonomy" id="402998"/>
    <lineage>
        <taxon>Eukaryota</taxon>
        <taxon>Viridiplantae</taxon>
        <taxon>Streptophyta</taxon>
        <taxon>Embryophyta</taxon>
        <taxon>Tracheophyta</taxon>
        <taxon>Spermatophyta</taxon>
        <taxon>Magnoliopsida</taxon>
        <taxon>eudicotyledons</taxon>
        <taxon>Gunneridae</taxon>
        <taxon>Pentapetalae</taxon>
        <taxon>asterids</taxon>
        <taxon>lamiids</taxon>
        <taxon>Solanales</taxon>
        <taxon>Solanaceae</taxon>
        <taxon>Solanoideae</taxon>
        <taxon>Hyoscyameae</taxon>
        <taxon>Anisodus</taxon>
    </lineage>
</organism>
<evidence type="ECO:0000313" key="2">
    <source>
        <dbReference type="Proteomes" id="UP001152561"/>
    </source>
</evidence>
<dbReference type="AlphaFoldDB" id="A0A9Q1MP71"/>
<gene>
    <name evidence="1" type="ORF">K7X08_027372</name>
</gene>
<reference evidence="2" key="1">
    <citation type="journal article" date="2023" name="Proc. Natl. Acad. Sci. U.S.A.">
        <title>Genomic and structural basis for evolution of tropane alkaloid biosynthesis.</title>
        <authorList>
            <person name="Wanga Y.-J."/>
            <person name="Taina T."/>
            <person name="Yua J.-Y."/>
            <person name="Lia J."/>
            <person name="Xua B."/>
            <person name="Chenc J."/>
            <person name="D'Auriad J.C."/>
            <person name="Huanga J.-P."/>
            <person name="Huanga S.-X."/>
        </authorList>
    </citation>
    <scope>NUCLEOTIDE SEQUENCE [LARGE SCALE GENOMIC DNA]</scope>
    <source>
        <strain evidence="2">cv. KIB-2019</strain>
    </source>
</reference>
<dbReference type="Proteomes" id="UP001152561">
    <property type="component" value="Unassembled WGS sequence"/>
</dbReference>
<dbReference type="EMBL" id="JAJAGQ010000006">
    <property type="protein sequence ID" value="KAJ8561182.1"/>
    <property type="molecule type" value="Genomic_DNA"/>
</dbReference>
<keyword evidence="2" id="KW-1185">Reference proteome</keyword>
<evidence type="ECO:0000313" key="1">
    <source>
        <dbReference type="EMBL" id="KAJ8561182.1"/>
    </source>
</evidence>
<sequence length="84" mass="9495">MVNWDEKTSIKGSNVCCKVGNEKFGFGLDDAQEALTNDYCTVTTNYTRNTGRLPILNQPLLTEVEEFELRRTFLGECAEQVEAQ</sequence>
<accession>A0A9Q1MP71</accession>
<proteinExistence type="predicted"/>